<dbReference type="EMBL" id="JANPWB010000007">
    <property type="protein sequence ID" value="KAJ1169151.1"/>
    <property type="molecule type" value="Genomic_DNA"/>
</dbReference>
<keyword evidence="2" id="KW-1185">Reference proteome</keyword>
<protein>
    <submittedName>
        <fullName evidence="1">Uncharacterized protein</fullName>
    </submittedName>
</protein>
<name>A0AAV7SYW7_PLEWA</name>
<evidence type="ECO:0000313" key="2">
    <source>
        <dbReference type="Proteomes" id="UP001066276"/>
    </source>
</evidence>
<reference evidence="1" key="1">
    <citation type="journal article" date="2022" name="bioRxiv">
        <title>Sequencing and chromosome-scale assembly of the giantPleurodeles waltlgenome.</title>
        <authorList>
            <person name="Brown T."/>
            <person name="Elewa A."/>
            <person name="Iarovenko S."/>
            <person name="Subramanian E."/>
            <person name="Araus A.J."/>
            <person name="Petzold A."/>
            <person name="Susuki M."/>
            <person name="Suzuki K.-i.T."/>
            <person name="Hayashi T."/>
            <person name="Toyoda A."/>
            <person name="Oliveira C."/>
            <person name="Osipova E."/>
            <person name="Leigh N.D."/>
            <person name="Simon A."/>
            <person name="Yun M.H."/>
        </authorList>
    </citation>
    <scope>NUCLEOTIDE SEQUENCE</scope>
    <source>
        <strain evidence="1">20211129_DDA</strain>
        <tissue evidence="1">Liver</tissue>
    </source>
</reference>
<comment type="caution">
    <text evidence="1">The sequence shown here is derived from an EMBL/GenBank/DDBJ whole genome shotgun (WGS) entry which is preliminary data.</text>
</comment>
<accession>A0AAV7SYW7</accession>
<organism evidence="1 2">
    <name type="scientific">Pleurodeles waltl</name>
    <name type="common">Iberian ribbed newt</name>
    <dbReference type="NCBI Taxonomy" id="8319"/>
    <lineage>
        <taxon>Eukaryota</taxon>
        <taxon>Metazoa</taxon>
        <taxon>Chordata</taxon>
        <taxon>Craniata</taxon>
        <taxon>Vertebrata</taxon>
        <taxon>Euteleostomi</taxon>
        <taxon>Amphibia</taxon>
        <taxon>Batrachia</taxon>
        <taxon>Caudata</taxon>
        <taxon>Salamandroidea</taxon>
        <taxon>Salamandridae</taxon>
        <taxon>Pleurodelinae</taxon>
        <taxon>Pleurodeles</taxon>
    </lineage>
</organism>
<proteinExistence type="predicted"/>
<sequence length="91" mass="10220">METRGLLLSRLATKCLESPFIPAVRTRPGELVTIAEDIAATFVAYYDDLYARHSHSSVECAHLLLADKPLPALTRAQRDSLDERIMVEEIH</sequence>
<dbReference type="Proteomes" id="UP001066276">
    <property type="component" value="Chromosome 4_1"/>
</dbReference>
<evidence type="ECO:0000313" key="1">
    <source>
        <dbReference type="EMBL" id="KAJ1169151.1"/>
    </source>
</evidence>
<gene>
    <name evidence="1" type="ORF">NDU88_001057</name>
</gene>
<dbReference type="AlphaFoldDB" id="A0AAV7SYW7"/>